<dbReference type="CDD" id="cd07067">
    <property type="entry name" value="HP_PGM_like"/>
    <property type="match status" value="1"/>
</dbReference>
<feature type="active site" description="Proton donor/acceptor" evidence="1">
    <location>
        <position position="88"/>
    </location>
</feature>
<comment type="caution">
    <text evidence="3">The sequence shown here is derived from an EMBL/GenBank/DDBJ whole genome shotgun (WGS) entry which is preliminary data.</text>
</comment>
<dbReference type="InterPro" id="IPR013078">
    <property type="entry name" value="His_Pase_superF_clade-1"/>
</dbReference>
<evidence type="ECO:0000256" key="1">
    <source>
        <dbReference type="PIRSR" id="PIRSR613078-1"/>
    </source>
</evidence>
<dbReference type="PANTHER" id="PTHR47623:SF1">
    <property type="entry name" value="OS09G0287300 PROTEIN"/>
    <property type="match status" value="1"/>
</dbReference>
<evidence type="ECO:0000256" key="2">
    <source>
        <dbReference type="PIRSR" id="PIRSR613078-2"/>
    </source>
</evidence>
<dbReference type="InterPro" id="IPR029033">
    <property type="entry name" value="His_PPase_superfam"/>
</dbReference>
<evidence type="ECO:0000313" key="3">
    <source>
        <dbReference type="EMBL" id="TCT22088.1"/>
    </source>
</evidence>
<gene>
    <name evidence="3" type="ORF">EDC35_103186</name>
</gene>
<dbReference type="Proteomes" id="UP000295717">
    <property type="component" value="Unassembled WGS sequence"/>
</dbReference>
<dbReference type="SUPFAM" id="SSF53254">
    <property type="entry name" value="Phosphoglycerate mutase-like"/>
    <property type="match status" value="1"/>
</dbReference>
<dbReference type="PANTHER" id="PTHR47623">
    <property type="entry name" value="OS09G0287300 PROTEIN"/>
    <property type="match status" value="1"/>
</dbReference>
<keyword evidence="4" id="KW-1185">Reference proteome</keyword>
<evidence type="ECO:0000313" key="4">
    <source>
        <dbReference type="Proteomes" id="UP000295717"/>
    </source>
</evidence>
<feature type="binding site" evidence="2">
    <location>
        <position position="61"/>
    </location>
    <ligand>
        <name>substrate</name>
    </ligand>
</feature>
<dbReference type="AlphaFoldDB" id="A0A4R3MZF7"/>
<name>A0A4R3MZF7_9GAMM</name>
<dbReference type="Gene3D" id="3.40.50.1240">
    <property type="entry name" value="Phosphoglycerate mutase-like"/>
    <property type="match status" value="1"/>
</dbReference>
<dbReference type="EMBL" id="SMAO01000003">
    <property type="protein sequence ID" value="TCT22088.1"/>
    <property type="molecule type" value="Genomic_DNA"/>
</dbReference>
<sequence length="171" mass="18975">MPMRRELLLLRHAKSDWDSGSLTDFARPLAKRGRNDAPKVGSWLYREGLVPDHVVSSPAERARQTALKVCKRLDLKKNRIVWEARLYEAGVPELLGVLANCPGEAATVLLIGHNPGLEDLVRHLAGEDLELPADGKLMPTATVARFEMPDDWCRLDPGSAHLVSMTRPRGL</sequence>
<accession>A0A4R3MZF7</accession>
<dbReference type="Pfam" id="PF00300">
    <property type="entry name" value="His_Phos_1"/>
    <property type="match status" value="1"/>
</dbReference>
<organism evidence="3 4">
    <name type="scientific">Thiobaca trueperi</name>
    <dbReference type="NCBI Taxonomy" id="127458"/>
    <lineage>
        <taxon>Bacteria</taxon>
        <taxon>Pseudomonadati</taxon>
        <taxon>Pseudomonadota</taxon>
        <taxon>Gammaproteobacteria</taxon>
        <taxon>Chromatiales</taxon>
        <taxon>Chromatiaceae</taxon>
        <taxon>Thiobaca</taxon>
    </lineage>
</organism>
<feature type="active site" description="Tele-phosphohistidine intermediate" evidence="1">
    <location>
        <position position="12"/>
    </location>
</feature>
<proteinExistence type="predicted"/>
<protein>
    <submittedName>
        <fullName evidence="3">Phosphohistidine phosphatase</fullName>
    </submittedName>
</protein>
<reference evidence="3 4" key="1">
    <citation type="submission" date="2019-03" db="EMBL/GenBank/DDBJ databases">
        <title>Genomic Encyclopedia of Type Strains, Phase IV (KMG-IV): sequencing the most valuable type-strain genomes for metagenomic binning, comparative biology and taxonomic classification.</title>
        <authorList>
            <person name="Goeker M."/>
        </authorList>
    </citation>
    <scope>NUCLEOTIDE SEQUENCE [LARGE SCALE GENOMIC DNA]</scope>
    <source>
        <strain evidence="3 4">DSM 13587</strain>
    </source>
</reference>
<dbReference type="SMART" id="SM00855">
    <property type="entry name" value="PGAM"/>
    <property type="match status" value="1"/>
</dbReference>